<keyword evidence="1" id="KW-0812">Transmembrane</keyword>
<protein>
    <submittedName>
        <fullName evidence="2">Unannotated protein</fullName>
    </submittedName>
</protein>
<evidence type="ECO:0000313" key="2">
    <source>
        <dbReference type="EMBL" id="CAB4580886.1"/>
    </source>
</evidence>
<keyword evidence="1" id="KW-0472">Membrane</keyword>
<feature type="transmembrane region" description="Helical" evidence="1">
    <location>
        <begin position="91"/>
        <end position="115"/>
    </location>
</feature>
<reference evidence="2" key="1">
    <citation type="submission" date="2020-05" db="EMBL/GenBank/DDBJ databases">
        <authorList>
            <person name="Chiriac C."/>
            <person name="Salcher M."/>
            <person name="Ghai R."/>
            <person name="Kavagutti S V."/>
        </authorList>
    </citation>
    <scope>NUCLEOTIDE SEQUENCE</scope>
</reference>
<evidence type="ECO:0000256" key="1">
    <source>
        <dbReference type="SAM" id="Phobius"/>
    </source>
</evidence>
<dbReference type="AlphaFoldDB" id="A0A6J6EXM8"/>
<gene>
    <name evidence="2" type="ORF">UFOPK1493_03069</name>
</gene>
<organism evidence="2">
    <name type="scientific">freshwater metagenome</name>
    <dbReference type="NCBI Taxonomy" id="449393"/>
    <lineage>
        <taxon>unclassified sequences</taxon>
        <taxon>metagenomes</taxon>
        <taxon>ecological metagenomes</taxon>
    </lineage>
</organism>
<accession>A0A6J6EXM8</accession>
<dbReference type="InterPro" id="IPR009325">
    <property type="entry name" value="DUF983"/>
</dbReference>
<name>A0A6J6EXM8_9ZZZZ</name>
<feature type="transmembrane region" description="Helical" evidence="1">
    <location>
        <begin position="55"/>
        <end position="79"/>
    </location>
</feature>
<proteinExistence type="predicted"/>
<keyword evidence="1" id="KW-1133">Transmembrane helix</keyword>
<sequence>MASTRQSFPRMLGRALLLRCPWCGGRPTFLRGWFRRVDRCRTCGIRWHREEGFELGTVTVNTIVTFGSLAVAMGVGFVLTAPDIPVLPFVASLFVVALVMPVAIYPFTYTIWLAFDLAVHPPERAELDDAMAAVASGDAAAGTPIRPPQRRTRST</sequence>
<dbReference type="EMBL" id="CAEZSR010000152">
    <property type="protein sequence ID" value="CAB4580886.1"/>
    <property type="molecule type" value="Genomic_DNA"/>
</dbReference>
<dbReference type="Pfam" id="PF06170">
    <property type="entry name" value="DUF983"/>
    <property type="match status" value="1"/>
</dbReference>